<evidence type="ECO:0000313" key="6">
    <source>
        <dbReference type="Proteomes" id="UP000222366"/>
    </source>
</evidence>
<dbReference type="EMBL" id="NJAJ01000017">
    <property type="protein sequence ID" value="PHM65377.1"/>
    <property type="molecule type" value="Genomic_DNA"/>
</dbReference>
<keyword evidence="1" id="KW-0805">Transcription regulation</keyword>
<dbReference type="RefSeq" id="WP_099109596.1">
    <property type="nucleotide sequence ID" value="NZ_CAWNRH010000079.1"/>
</dbReference>
<dbReference type="InterPro" id="IPR050959">
    <property type="entry name" value="MarA-like"/>
</dbReference>
<keyword evidence="6" id="KW-1185">Reference proteome</keyword>
<dbReference type="SMART" id="SM00342">
    <property type="entry name" value="HTH_ARAC"/>
    <property type="match status" value="1"/>
</dbReference>
<dbReference type="GO" id="GO:0003700">
    <property type="term" value="F:DNA-binding transcription factor activity"/>
    <property type="evidence" value="ECO:0007669"/>
    <property type="project" value="InterPro"/>
</dbReference>
<dbReference type="PROSITE" id="PS01124">
    <property type="entry name" value="HTH_ARAC_FAMILY_2"/>
    <property type="match status" value="1"/>
</dbReference>
<dbReference type="InterPro" id="IPR018062">
    <property type="entry name" value="HTH_AraC-typ_CS"/>
</dbReference>
<protein>
    <recommendedName>
        <fullName evidence="4">HTH araC/xylS-type domain-containing protein</fullName>
    </recommendedName>
</protein>
<keyword evidence="3" id="KW-0804">Transcription</keyword>
<accession>A0A2D0KQ62</accession>
<dbReference type="InterPro" id="IPR020449">
    <property type="entry name" value="Tscrpt_reg_AraC-type_HTH"/>
</dbReference>
<evidence type="ECO:0000259" key="4">
    <source>
        <dbReference type="PROSITE" id="PS01124"/>
    </source>
</evidence>
<dbReference type="InterPro" id="IPR009057">
    <property type="entry name" value="Homeodomain-like_sf"/>
</dbReference>
<name>A0A2D0KQ62_9GAMM</name>
<dbReference type="PROSITE" id="PS00041">
    <property type="entry name" value="HTH_ARAC_FAMILY_1"/>
    <property type="match status" value="1"/>
</dbReference>
<dbReference type="Proteomes" id="UP000222366">
    <property type="component" value="Unassembled WGS sequence"/>
</dbReference>
<sequence>MKNIINEKVIEDLIHWIEKNIENELNIEIVAKKSGYSKWHLQRIFKNITGTTLGSYIIERRLSNAAISICSSKNTLYNVALQYQFDSQQSFSRSFKKHFGITPSEWRKNLNSNNVFSLVYKAE</sequence>
<dbReference type="GO" id="GO:0043565">
    <property type="term" value="F:sequence-specific DNA binding"/>
    <property type="evidence" value="ECO:0007669"/>
    <property type="project" value="InterPro"/>
</dbReference>
<dbReference type="SUPFAM" id="SSF46689">
    <property type="entry name" value="Homeodomain-like"/>
    <property type="match status" value="2"/>
</dbReference>
<evidence type="ECO:0000256" key="2">
    <source>
        <dbReference type="ARBA" id="ARBA00023125"/>
    </source>
</evidence>
<comment type="caution">
    <text evidence="5">The sequence shown here is derived from an EMBL/GenBank/DDBJ whole genome shotgun (WGS) entry which is preliminary data.</text>
</comment>
<dbReference type="AlphaFoldDB" id="A0A2D0KQ62"/>
<feature type="domain" description="HTH araC/xylS-type" evidence="4">
    <location>
        <begin position="11"/>
        <end position="109"/>
    </location>
</feature>
<organism evidence="5 6">
    <name type="scientific">Xenorhabdus stockiae</name>
    <dbReference type="NCBI Taxonomy" id="351614"/>
    <lineage>
        <taxon>Bacteria</taxon>
        <taxon>Pseudomonadati</taxon>
        <taxon>Pseudomonadota</taxon>
        <taxon>Gammaproteobacteria</taxon>
        <taxon>Enterobacterales</taxon>
        <taxon>Morganellaceae</taxon>
        <taxon>Xenorhabdus</taxon>
    </lineage>
</organism>
<dbReference type="InterPro" id="IPR018060">
    <property type="entry name" value="HTH_AraC"/>
</dbReference>
<dbReference type="PANTHER" id="PTHR47504">
    <property type="entry name" value="RIGHT ORIGIN-BINDING PROTEIN"/>
    <property type="match status" value="1"/>
</dbReference>
<reference evidence="5 6" key="1">
    <citation type="journal article" date="2017" name="Nat. Microbiol.">
        <title>Natural product diversity associated with the nematode symbionts Photorhabdus and Xenorhabdus.</title>
        <authorList>
            <person name="Tobias N.J."/>
            <person name="Wolff H."/>
            <person name="Djahanschiri B."/>
            <person name="Grundmann F."/>
            <person name="Kronenwerth M."/>
            <person name="Shi Y.M."/>
            <person name="Simonyi S."/>
            <person name="Grun P."/>
            <person name="Shapiro-Ilan D."/>
            <person name="Pidot S.J."/>
            <person name="Stinear T.P."/>
            <person name="Ebersberger I."/>
            <person name="Bode H.B."/>
        </authorList>
    </citation>
    <scope>NUCLEOTIDE SEQUENCE [LARGE SCALE GENOMIC DNA]</scope>
    <source>
        <strain evidence="5 6">DSM 17904</strain>
    </source>
</reference>
<gene>
    <name evidence="5" type="ORF">Xsto_02175</name>
</gene>
<dbReference type="PRINTS" id="PR00032">
    <property type="entry name" value="HTHARAC"/>
</dbReference>
<dbReference type="PANTHER" id="PTHR47504:SF5">
    <property type="entry name" value="RIGHT ORIGIN-BINDING PROTEIN"/>
    <property type="match status" value="1"/>
</dbReference>
<dbReference type="Gene3D" id="1.10.10.60">
    <property type="entry name" value="Homeodomain-like"/>
    <property type="match status" value="2"/>
</dbReference>
<dbReference type="Pfam" id="PF12833">
    <property type="entry name" value="HTH_18"/>
    <property type="match status" value="1"/>
</dbReference>
<keyword evidence="2" id="KW-0238">DNA-binding</keyword>
<evidence type="ECO:0000256" key="3">
    <source>
        <dbReference type="ARBA" id="ARBA00023163"/>
    </source>
</evidence>
<evidence type="ECO:0000256" key="1">
    <source>
        <dbReference type="ARBA" id="ARBA00023015"/>
    </source>
</evidence>
<proteinExistence type="predicted"/>
<evidence type="ECO:0000313" key="5">
    <source>
        <dbReference type="EMBL" id="PHM65377.1"/>
    </source>
</evidence>